<comment type="caution">
    <text evidence="2">The sequence shown here is derived from an EMBL/GenBank/DDBJ whole genome shotgun (WGS) entry which is preliminary data.</text>
</comment>
<dbReference type="Pfam" id="PF02627">
    <property type="entry name" value="CMD"/>
    <property type="match status" value="1"/>
</dbReference>
<dbReference type="InterPro" id="IPR004675">
    <property type="entry name" value="AhpD_core"/>
</dbReference>
<gene>
    <name evidence="2" type="ORF">HNR73_002823</name>
</gene>
<dbReference type="EMBL" id="JACHGT010000005">
    <property type="protein sequence ID" value="MBB6034969.1"/>
    <property type="molecule type" value="Genomic_DNA"/>
</dbReference>
<evidence type="ECO:0000313" key="3">
    <source>
        <dbReference type="Proteomes" id="UP000548476"/>
    </source>
</evidence>
<dbReference type="Gene3D" id="1.20.1290.10">
    <property type="entry name" value="AhpD-like"/>
    <property type="match status" value="1"/>
</dbReference>
<accession>A0A841FQY7</accession>
<dbReference type="RefSeq" id="WP_184787816.1">
    <property type="nucleotide sequence ID" value="NZ_BONT01000091.1"/>
</dbReference>
<dbReference type="NCBIfam" id="TIGR00778">
    <property type="entry name" value="ahpD_dom"/>
    <property type="match status" value="1"/>
</dbReference>
<feature type="domain" description="Carboxymuconolactone decarboxylase-like" evidence="1">
    <location>
        <begin position="13"/>
        <end position="93"/>
    </location>
</feature>
<dbReference type="InterPro" id="IPR003779">
    <property type="entry name" value="CMD-like"/>
</dbReference>
<evidence type="ECO:0000259" key="1">
    <source>
        <dbReference type="Pfam" id="PF02627"/>
    </source>
</evidence>
<dbReference type="GO" id="GO:0051920">
    <property type="term" value="F:peroxiredoxin activity"/>
    <property type="evidence" value="ECO:0007669"/>
    <property type="project" value="InterPro"/>
</dbReference>
<evidence type="ECO:0000313" key="2">
    <source>
        <dbReference type="EMBL" id="MBB6034969.1"/>
    </source>
</evidence>
<name>A0A841FQY7_9ACTN</name>
<proteinExistence type="predicted"/>
<reference evidence="2 3" key="1">
    <citation type="submission" date="2020-08" db="EMBL/GenBank/DDBJ databases">
        <title>Genomic Encyclopedia of Type Strains, Phase IV (KMG-IV): sequencing the most valuable type-strain genomes for metagenomic binning, comparative biology and taxonomic classification.</title>
        <authorList>
            <person name="Goeker M."/>
        </authorList>
    </citation>
    <scope>NUCLEOTIDE SEQUENCE [LARGE SCALE GENOMIC DNA]</scope>
    <source>
        <strain evidence="2 3">YIM 65646</strain>
    </source>
</reference>
<keyword evidence="2" id="KW-0575">Peroxidase</keyword>
<dbReference type="PANTHER" id="PTHR34846">
    <property type="entry name" value="4-CARBOXYMUCONOLACTONE DECARBOXYLASE FAMILY PROTEIN (AFU_ORTHOLOGUE AFUA_6G11590)"/>
    <property type="match status" value="1"/>
</dbReference>
<dbReference type="AlphaFoldDB" id="A0A841FQY7"/>
<dbReference type="Proteomes" id="UP000548476">
    <property type="component" value="Unassembled WGS sequence"/>
</dbReference>
<sequence>MRLTTYGKHAAKGFRAMLDVEAYLAGSELPARILHLVKLRVSQINGCGYCVDMHGTEATSSGETPARLNAIAAWHDTPFFADDERAALALAEAATRIADGGRVEDDVWAEAARHFDDARLAALVTAIASINSWNRVNVVLQNAPAAR</sequence>
<protein>
    <submittedName>
        <fullName evidence="2">AhpD family alkylhydroperoxidase</fullName>
    </submittedName>
</protein>
<organism evidence="2 3">
    <name type="scientific">Phytomonospora endophytica</name>
    <dbReference type="NCBI Taxonomy" id="714109"/>
    <lineage>
        <taxon>Bacteria</taxon>
        <taxon>Bacillati</taxon>
        <taxon>Actinomycetota</taxon>
        <taxon>Actinomycetes</taxon>
        <taxon>Micromonosporales</taxon>
        <taxon>Micromonosporaceae</taxon>
        <taxon>Phytomonospora</taxon>
    </lineage>
</organism>
<keyword evidence="3" id="KW-1185">Reference proteome</keyword>
<dbReference type="InterPro" id="IPR029032">
    <property type="entry name" value="AhpD-like"/>
</dbReference>
<dbReference type="SUPFAM" id="SSF69118">
    <property type="entry name" value="AhpD-like"/>
    <property type="match status" value="1"/>
</dbReference>
<keyword evidence="2" id="KW-0560">Oxidoreductase</keyword>
<dbReference type="PANTHER" id="PTHR34846:SF7">
    <property type="entry name" value="BLL7811 PROTEIN"/>
    <property type="match status" value="1"/>
</dbReference>